<proteinExistence type="predicted"/>
<dbReference type="RefSeq" id="WP_006975325.1">
    <property type="nucleotide sequence ID" value="NZ_ABCS01000089.1"/>
</dbReference>
<evidence type="ECO:0000313" key="2">
    <source>
        <dbReference type="Proteomes" id="UP000005801"/>
    </source>
</evidence>
<accession>A6GF35</accession>
<dbReference type="EMBL" id="ABCS01000089">
    <property type="protein sequence ID" value="EDM75494.1"/>
    <property type="molecule type" value="Genomic_DNA"/>
</dbReference>
<gene>
    <name evidence="1" type="ORF">PPSIR1_31473</name>
</gene>
<organism evidence="1 2">
    <name type="scientific">Plesiocystis pacifica SIR-1</name>
    <dbReference type="NCBI Taxonomy" id="391625"/>
    <lineage>
        <taxon>Bacteria</taxon>
        <taxon>Pseudomonadati</taxon>
        <taxon>Myxococcota</taxon>
        <taxon>Polyangia</taxon>
        <taxon>Nannocystales</taxon>
        <taxon>Nannocystaceae</taxon>
        <taxon>Plesiocystis</taxon>
    </lineage>
</organism>
<dbReference type="AlphaFoldDB" id="A6GF35"/>
<keyword evidence="2" id="KW-1185">Reference proteome</keyword>
<protein>
    <submittedName>
        <fullName evidence="1">Uncharacterized protein</fullName>
    </submittedName>
</protein>
<dbReference type="Proteomes" id="UP000005801">
    <property type="component" value="Unassembled WGS sequence"/>
</dbReference>
<reference evidence="1 2" key="1">
    <citation type="submission" date="2007-06" db="EMBL/GenBank/DDBJ databases">
        <authorList>
            <person name="Shimkets L."/>
            <person name="Ferriera S."/>
            <person name="Johnson J."/>
            <person name="Kravitz S."/>
            <person name="Beeson K."/>
            <person name="Sutton G."/>
            <person name="Rogers Y.-H."/>
            <person name="Friedman R."/>
            <person name="Frazier M."/>
            <person name="Venter J.C."/>
        </authorList>
    </citation>
    <scope>NUCLEOTIDE SEQUENCE [LARGE SCALE GENOMIC DNA]</scope>
    <source>
        <strain evidence="1 2">SIR-1</strain>
    </source>
</reference>
<name>A6GF35_9BACT</name>
<sequence>MYPRNDMDVREPDPEVDAKAKILSQPVVTTIYAMNANIDQSVRLDGGKLEVAIELAGTPRLGEKGRGKLAMPPLSLEQELTVSSREIRWLGEPVEHVHLHTRGTLTDLEDRPYRWVFEVAGKLFALDLELQR</sequence>
<evidence type="ECO:0000313" key="1">
    <source>
        <dbReference type="EMBL" id="EDM75494.1"/>
    </source>
</evidence>
<comment type="caution">
    <text evidence="1">The sequence shown here is derived from an EMBL/GenBank/DDBJ whole genome shotgun (WGS) entry which is preliminary data.</text>
</comment>
<dbReference type="STRING" id="391625.PPSIR1_31473"/>